<dbReference type="AlphaFoldDB" id="A0A2A4H109"/>
<sequence>MSNMTLIVLIVLALVIIWMVTNFIINKRSVTELNQQEFQEGIRKAQVIDLREKADYDYGHIIGARNIPMTMFRQRYQGLRKDQPIYLVDANGIASYRAARTLKKKGYTNLYMLKGGYKKWTGKIKSKK</sequence>
<name>A0A2A4H109_9STAP</name>
<dbReference type="Gene3D" id="3.40.250.10">
    <property type="entry name" value="Rhodanese-like domain"/>
    <property type="match status" value="1"/>
</dbReference>
<protein>
    <submittedName>
        <fullName evidence="3">Rhodanese</fullName>
    </submittedName>
</protein>
<dbReference type="SMART" id="SM00450">
    <property type="entry name" value="RHOD"/>
    <property type="match status" value="1"/>
</dbReference>
<dbReference type="SUPFAM" id="SSF52821">
    <property type="entry name" value="Rhodanese/Cell cycle control phosphatase"/>
    <property type="match status" value="1"/>
</dbReference>
<dbReference type="InterPro" id="IPR050229">
    <property type="entry name" value="GlpE_sulfurtransferase"/>
</dbReference>
<dbReference type="Pfam" id="PF00581">
    <property type="entry name" value="Rhodanese"/>
    <property type="match status" value="1"/>
</dbReference>
<proteinExistence type="predicted"/>
<dbReference type="PROSITE" id="PS50206">
    <property type="entry name" value="RHODANESE_3"/>
    <property type="match status" value="1"/>
</dbReference>
<evidence type="ECO:0000313" key="4">
    <source>
        <dbReference type="Proteomes" id="UP000218335"/>
    </source>
</evidence>
<dbReference type="PANTHER" id="PTHR43031:SF18">
    <property type="entry name" value="RHODANESE-RELATED SULFURTRANSFERASES"/>
    <property type="match status" value="1"/>
</dbReference>
<evidence type="ECO:0000259" key="2">
    <source>
        <dbReference type="PROSITE" id="PS50206"/>
    </source>
</evidence>
<reference evidence="3 4" key="1">
    <citation type="journal article" date="2017" name="PLoS ONE">
        <title>Development of a real-time PCR for detection of Staphylococcus pseudintermedius using a novel automated comparison of whole-genome sequences.</title>
        <authorList>
            <person name="Verstappen K.M."/>
            <person name="Huijbregts L."/>
            <person name="Spaninks M."/>
            <person name="Wagenaar J.A."/>
            <person name="Fluit A.C."/>
            <person name="Duim B."/>
        </authorList>
    </citation>
    <scope>NUCLEOTIDE SEQUENCE [LARGE SCALE GENOMIC DNA]</scope>
    <source>
        <strain evidence="3 4">215070706401-1</strain>
    </source>
</reference>
<accession>A0A2A4H109</accession>
<dbReference type="InterPro" id="IPR036873">
    <property type="entry name" value="Rhodanese-like_dom_sf"/>
</dbReference>
<dbReference type="PANTHER" id="PTHR43031">
    <property type="entry name" value="FAD-DEPENDENT OXIDOREDUCTASE"/>
    <property type="match status" value="1"/>
</dbReference>
<dbReference type="InterPro" id="IPR001763">
    <property type="entry name" value="Rhodanese-like_dom"/>
</dbReference>
<keyword evidence="1" id="KW-1133">Transmembrane helix</keyword>
<feature type="transmembrane region" description="Helical" evidence="1">
    <location>
        <begin position="6"/>
        <end position="25"/>
    </location>
</feature>
<dbReference type="CDD" id="cd00158">
    <property type="entry name" value="RHOD"/>
    <property type="match status" value="1"/>
</dbReference>
<keyword evidence="1" id="KW-0472">Membrane</keyword>
<dbReference type="EMBL" id="MWUU01000001">
    <property type="protein sequence ID" value="PCF57321.1"/>
    <property type="molecule type" value="Genomic_DNA"/>
</dbReference>
<organism evidence="3 4">
    <name type="scientific">Staphylococcus delphini</name>
    <dbReference type="NCBI Taxonomy" id="53344"/>
    <lineage>
        <taxon>Bacteria</taxon>
        <taxon>Bacillati</taxon>
        <taxon>Bacillota</taxon>
        <taxon>Bacilli</taxon>
        <taxon>Bacillales</taxon>
        <taxon>Staphylococcaceae</taxon>
        <taxon>Staphylococcus</taxon>
        <taxon>Staphylococcus intermedius group</taxon>
    </lineage>
</organism>
<evidence type="ECO:0000256" key="1">
    <source>
        <dbReference type="SAM" id="Phobius"/>
    </source>
</evidence>
<gene>
    <name evidence="3" type="ORF">B5C08_00910</name>
</gene>
<keyword evidence="1" id="KW-0812">Transmembrane</keyword>
<dbReference type="Proteomes" id="UP000218335">
    <property type="component" value="Unassembled WGS sequence"/>
</dbReference>
<feature type="domain" description="Rhodanese" evidence="2">
    <location>
        <begin position="41"/>
        <end position="125"/>
    </location>
</feature>
<evidence type="ECO:0000313" key="3">
    <source>
        <dbReference type="EMBL" id="PCF57321.1"/>
    </source>
</evidence>
<comment type="caution">
    <text evidence="3">The sequence shown here is derived from an EMBL/GenBank/DDBJ whole genome shotgun (WGS) entry which is preliminary data.</text>
</comment>